<dbReference type="Proteomes" id="UP000002051">
    <property type="component" value="Chromosome 8"/>
</dbReference>
<reference evidence="2" key="3">
    <citation type="submission" date="2015-04" db="UniProtKB">
        <authorList>
            <consortium name="EnsemblPlants"/>
        </authorList>
    </citation>
    <scope>IDENTIFICATION</scope>
    <source>
        <strain evidence="2">cv. Jemalong A17</strain>
    </source>
</reference>
<name>G7LEW5_MEDTR</name>
<accession>G7LEW5</accession>
<evidence type="ECO:0000313" key="2">
    <source>
        <dbReference type="EnsemblPlants" id="AET03968"/>
    </source>
</evidence>
<evidence type="ECO:0000313" key="1">
    <source>
        <dbReference type="EMBL" id="AET03968.1"/>
    </source>
</evidence>
<protein>
    <submittedName>
        <fullName evidence="1 2">Uncharacterized protein</fullName>
    </submittedName>
</protein>
<gene>
    <name evidence="1" type="ordered locus">MTR_8g078130</name>
</gene>
<dbReference type="EnsemblPlants" id="AET03968">
    <property type="protein sequence ID" value="AET03968"/>
    <property type="gene ID" value="MTR_8g078130"/>
</dbReference>
<proteinExistence type="predicted"/>
<evidence type="ECO:0000313" key="3">
    <source>
        <dbReference type="Proteomes" id="UP000002051"/>
    </source>
</evidence>
<dbReference type="EMBL" id="CM001224">
    <property type="protein sequence ID" value="AET03968.1"/>
    <property type="molecule type" value="Genomic_DNA"/>
</dbReference>
<sequence>MDSENLVKQELQKQLEKKHKFEDTVSSLKSLLQTTGICFMDSKIIARNNVPENIRTGV</sequence>
<keyword evidence="3" id="KW-1185">Reference proteome</keyword>
<dbReference type="HOGENOM" id="CLU_2982131_0_0_1"/>
<reference evidence="1 3" key="1">
    <citation type="journal article" date="2011" name="Nature">
        <title>The Medicago genome provides insight into the evolution of rhizobial symbioses.</title>
        <authorList>
            <person name="Young N.D."/>
            <person name="Debelle F."/>
            <person name="Oldroyd G.E."/>
            <person name="Geurts R."/>
            <person name="Cannon S.B."/>
            <person name="Udvardi M.K."/>
            <person name="Benedito V.A."/>
            <person name="Mayer K.F."/>
            <person name="Gouzy J."/>
            <person name="Schoof H."/>
            <person name="Van de Peer Y."/>
            <person name="Proost S."/>
            <person name="Cook D.R."/>
            <person name="Meyers B.C."/>
            <person name="Spannagl M."/>
            <person name="Cheung F."/>
            <person name="De Mita S."/>
            <person name="Krishnakumar V."/>
            <person name="Gundlach H."/>
            <person name="Zhou S."/>
            <person name="Mudge J."/>
            <person name="Bharti A.K."/>
            <person name="Murray J.D."/>
            <person name="Naoumkina M.A."/>
            <person name="Rosen B."/>
            <person name="Silverstein K.A."/>
            <person name="Tang H."/>
            <person name="Rombauts S."/>
            <person name="Zhao P.X."/>
            <person name="Zhou P."/>
            <person name="Barbe V."/>
            <person name="Bardou P."/>
            <person name="Bechner M."/>
            <person name="Bellec A."/>
            <person name="Berger A."/>
            <person name="Berges H."/>
            <person name="Bidwell S."/>
            <person name="Bisseling T."/>
            <person name="Choisne N."/>
            <person name="Couloux A."/>
            <person name="Denny R."/>
            <person name="Deshpande S."/>
            <person name="Dai X."/>
            <person name="Doyle J.J."/>
            <person name="Dudez A.M."/>
            <person name="Farmer A.D."/>
            <person name="Fouteau S."/>
            <person name="Franken C."/>
            <person name="Gibelin C."/>
            <person name="Gish J."/>
            <person name="Goldstein S."/>
            <person name="Gonzalez A.J."/>
            <person name="Green P.J."/>
            <person name="Hallab A."/>
            <person name="Hartog M."/>
            <person name="Hua A."/>
            <person name="Humphray S.J."/>
            <person name="Jeong D.H."/>
            <person name="Jing Y."/>
            <person name="Jocker A."/>
            <person name="Kenton S.M."/>
            <person name="Kim D.J."/>
            <person name="Klee K."/>
            <person name="Lai H."/>
            <person name="Lang C."/>
            <person name="Lin S."/>
            <person name="Macmil S.L."/>
            <person name="Magdelenat G."/>
            <person name="Matthews L."/>
            <person name="McCorrison J."/>
            <person name="Monaghan E.L."/>
            <person name="Mun J.H."/>
            <person name="Najar F.Z."/>
            <person name="Nicholson C."/>
            <person name="Noirot C."/>
            <person name="O'Bleness M."/>
            <person name="Paule C.R."/>
            <person name="Poulain J."/>
            <person name="Prion F."/>
            <person name="Qin B."/>
            <person name="Qu C."/>
            <person name="Retzel E.F."/>
            <person name="Riddle C."/>
            <person name="Sallet E."/>
            <person name="Samain S."/>
            <person name="Samson N."/>
            <person name="Sanders I."/>
            <person name="Saurat O."/>
            <person name="Scarpelli C."/>
            <person name="Schiex T."/>
            <person name="Segurens B."/>
            <person name="Severin A.J."/>
            <person name="Sherrier D.J."/>
            <person name="Shi R."/>
            <person name="Sims S."/>
            <person name="Singer S.R."/>
            <person name="Sinharoy S."/>
            <person name="Sterck L."/>
            <person name="Viollet A."/>
            <person name="Wang B.B."/>
            <person name="Wang K."/>
            <person name="Wang M."/>
            <person name="Wang X."/>
            <person name="Warfsmann J."/>
            <person name="Weissenbach J."/>
            <person name="White D.D."/>
            <person name="White J.D."/>
            <person name="Wiley G.B."/>
            <person name="Wincker P."/>
            <person name="Xing Y."/>
            <person name="Yang L."/>
            <person name="Yao Z."/>
            <person name="Ying F."/>
            <person name="Zhai J."/>
            <person name="Zhou L."/>
            <person name="Zuber A."/>
            <person name="Denarie J."/>
            <person name="Dixon R.A."/>
            <person name="May G.D."/>
            <person name="Schwartz D.C."/>
            <person name="Rogers J."/>
            <person name="Quetier F."/>
            <person name="Town C.D."/>
            <person name="Roe B.A."/>
        </authorList>
    </citation>
    <scope>NUCLEOTIDE SEQUENCE [LARGE SCALE GENOMIC DNA]</scope>
    <source>
        <strain evidence="1">A17</strain>
        <strain evidence="2 3">cv. Jemalong A17</strain>
    </source>
</reference>
<organism evidence="1 3">
    <name type="scientific">Medicago truncatula</name>
    <name type="common">Barrel medic</name>
    <name type="synonym">Medicago tribuloides</name>
    <dbReference type="NCBI Taxonomy" id="3880"/>
    <lineage>
        <taxon>Eukaryota</taxon>
        <taxon>Viridiplantae</taxon>
        <taxon>Streptophyta</taxon>
        <taxon>Embryophyta</taxon>
        <taxon>Tracheophyta</taxon>
        <taxon>Spermatophyta</taxon>
        <taxon>Magnoliopsida</taxon>
        <taxon>eudicotyledons</taxon>
        <taxon>Gunneridae</taxon>
        <taxon>Pentapetalae</taxon>
        <taxon>rosids</taxon>
        <taxon>fabids</taxon>
        <taxon>Fabales</taxon>
        <taxon>Fabaceae</taxon>
        <taxon>Papilionoideae</taxon>
        <taxon>50 kb inversion clade</taxon>
        <taxon>NPAAA clade</taxon>
        <taxon>Hologalegina</taxon>
        <taxon>IRL clade</taxon>
        <taxon>Trifolieae</taxon>
        <taxon>Medicago</taxon>
    </lineage>
</organism>
<dbReference type="PaxDb" id="3880-AET03968"/>
<reference evidence="1 3" key="2">
    <citation type="journal article" date="2014" name="BMC Genomics">
        <title>An improved genome release (version Mt4.0) for the model legume Medicago truncatula.</title>
        <authorList>
            <person name="Tang H."/>
            <person name="Krishnakumar V."/>
            <person name="Bidwell S."/>
            <person name="Rosen B."/>
            <person name="Chan A."/>
            <person name="Zhou S."/>
            <person name="Gentzbittel L."/>
            <person name="Childs K.L."/>
            <person name="Yandell M."/>
            <person name="Gundlach H."/>
            <person name="Mayer K.F."/>
            <person name="Schwartz D.C."/>
            <person name="Town C.D."/>
        </authorList>
    </citation>
    <scope>GENOME REANNOTATION</scope>
    <source>
        <strain evidence="2 3">cv. Jemalong A17</strain>
    </source>
</reference>
<dbReference type="AlphaFoldDB" id="G7LEW5"/>